<evidence type="ECO:0000256" key="1">
    <source>
        <dbReference type="PROSITE-ProRule" id="PRU00339"/>
    </source>
</evidence>
<protein>
    <submittedName>
        <fullName evidence="3">Uncharacterized protein</fullName>
    </submittedName>
</protein>
<feature type="repeat" description="TPR" evidence="1">
    <location>
        <begin position="41"/>
        <end position="74"/>
    </location>
</feature>
<evidence type="ECO:0000313" key="3">
    <source>
        <dbReference type="EMBL" id="OGC51804.1"/>
    </source>
</evidence>
<name>A0A1F4V3M7_UNCKA</name>
<comment type="caution">
    <text evidence="3">The sequence shown here is derived from an EMBL/GenBank/DDBJ whole genome shotgun (WGS) entry which is preliminary data.</text>
</comment>
<dbReference type="SUPFAM" id="SSF48452">
    <property type="entry name" value="TPR-like"/>
    <property type="match status" value="1"/>
</dbReference>
<dbReference type="InterPro" id="IPR011990">
    <property type="entry name" value="TPR-like_helical_dom_sf"/>
</dbReference>
<dbReference type="EMBL" id="MEVH01000013">
    <property type="protein sequence ID" value="OGC51804.1"/>
    <property type="molecule type" value="Genomic_DNA"/>
</dbReference>
<dbReference type="AlphaFoldDB" id="A0A1F4V3M7"/>
<dbReference type="STRING" id="1802624.A2982_03235"/>
<dbReference type="Proteomes" id="UP000178771">
    <property type="component" value="Unassembled WGS sequence"/>
</dbReference>
<reference evidence="3 4" key="1">
    <citation type="journal article" date="2016" name="Nat. Commun.">
        <title>Thousands of microbial genomes shed light on interconnected biogeochemical processes in an aquifer system.</title>
        <authorList>
            <person name="Anantharaman K."/>
            <person name="Brown C.T."/>
            <person name="Hug L.A."/>
            <person name="Sharon I."/>
            <person name="Castelle C.J."/>
            <person name="Probst A.J."/>
            <person name="Thomas B.C."/>
            <person name="Singh A."/>
            <person name="Wilkins M.J."/>
            <person name="Karaoz U."/>
            <person name="Brodie E.L."/>
            <person name="Williams K.H."/>
            <person name="Hubbard S.S."/>
            <person name="Banfield J.F."/>
        </authorList>
    </citation>
    <scope>NUCLEOTIDE SEQUENCE [LARGE SCALE GENOMIC DNA]</scope>
</reference>
<accession>A0A1F4V3M7</accession>
<dbReference type="Gene3D" id="1.25.40.10">
    <property type="entry name" value="Tetratricopeptide repeat domain"/>
    <property type="match status" value="1"/>
</dbReference>
<keyword evidence="1" id="KW-0802">TPR repeat</keyword>
<gene>
    <name evidence="3" type="ORF">A2982_03235</name>
</gene>
<evidence type="ECO:0000313" key="4">
    <source>
        <dbReference type="Proteomes" id="UP000178771"/>
    </source>
</evidence>
<dbReference type="InterPro" id="IPR019734">
    <property type="entry name" value="TPR_rpt"/>
</dbReference>
<proteinExistence type="predicted"/>
<evidence type="ECO:0000256" key="2">
    <source>
        <dbReference type="SAM" id="MobiDB-lite"/>
    </source>
</evidence>
<feature type="region of interest" description="Disordered" evidence="2">
    <location>
        <begin position="231"/>
        <end position="269"/>
    </location>
</feature>
<organism evidence="3 4">
    <name type="scientific">candidate division WWE3 bacterium RIFCSPLOWO2_01_FULL_39_13</name>
    <dbReference type="NCBI Taxonomy" id="1802624"/>
    <lineage>
        <taxon>Bacteria</taxon>
        <taxon>Katanobacteria</taxon>
    </lineage>
</organism>
<dbReference type="PROSITE" id="PS50005">
    <property type="entry name" value="TPR"/>
    <property type="match status" value="1"/>
</dbReference>
<sequence>MLLSPELDPQNKEAIEAAMNADWEKAVNLNLALLKKYPKDIGTLNRLALSYFESGSLNKSKATYKKVLKLDPYNSIATKNLHRLSTLRAADLEKNSSTPLSPELFLEEPGKTKVVALEDLAMNRILARLRTGDILTLNTKRDEVILSNREDERIGKLPKIWSKKIATVQKAGSKFSAIVKAVKQLNSDGYGVDVLIRETQRGSKVTQAIFPSEIDFVSFVKEDTLSLLTQPSLTTSDEEEAILKKKSPESTSLETLREQEAAEEDEENE</sequence>